<evidence type="ECO:0008006" key="3">
    <source>
        <dbReference type="Google" id="ProtNLM"/>
    </source>
</evidence>
<dbReference type="InterPro" id="IPR023393">
    <property type="entry name" value="START-like_dom_sf"/>
</dbReference>
<dbReference type="GO" id="GO:0038023">
    <property type="term" value="F:signaling receptor activity"/>
    <property type="evidence" value="ECO:0007669"/>
    <property type="project" value="TreeGrafter"/>
</dbReference>
<gene>
    <name evidence="2" type="ORF">CB5_LOCUS30166</name>
</gene>
<feature type="compositionally biased region" description="Basic residues" evidence="1">
    <location>
        <begin position="200"/>
        <end position="218"/>
    </location>
</feature>
<dbReference type="GO" id="GO:0005634">
    <property type="term" value="C:nucleus"/>
    <property type="evidence" value="ECO:0007669"/>
    <property type="project" value="TreeGrafter"/>
</dbReference>
<sequence>MESGGGGEGGGGGGEEEPEPAPGPAVPAGLTAEEYAELRATIEEYHRYAVGRAMLVAPGAADHGARGRGVGGGAAVRPAPDLQALHPELLHQGRGEVRVGCLREVSVISGLPASTSTERLDVLDDDRRVAGFTIIGGEHRLRNYRSVTTVTEFRGSGGNEIWTVVLESYVVDVPRATRRTTPGSSPTPSSGSTSRSSSPWRKRRRRRRLRPRRRRRERRTQSIQLIRCEQKQKKQNKQTNKETNKQTKVGCIG</sequence>
<dbReference type="SUPFAM" id="SSF55961">
    <property type="entry name" value="Bet v1-like"/>
    <property type="match status" value="1"/>
</dbReference>
<feature type="region of interest" description="Disordered" evidence="1">
    <location>
        <begin position="1"/>
        <end position="27"/>
    </location>
</feature>
<dbReference type="InterPro" id="IPR050279">
    <property type="entry name" value="Plant_def-hormone_signal"/>
</dbReference>
<reference evidence="2" key="1">
    <citation type="submission" date="2020-07" db="EMBL/GenBank/DDBJ databases">
        <authorList>
            <person name="Lin J."/>
        </authorList>
    </citation>
    <scope>NUCLEOTIDE SEQUENCE</scope>
</reference>
<dbReference type="GO" id="GO:0010427">
    <property type="term" value="F:abscisic acid binding"/>
    <property type="evidence" value="ECO:0007669"/>
    <property type="project" value="TreeGrafter"/>
</dbReference>
<accession>A0A6V7QW45</accession>
<protein>
    <recommendedName>
        <fullName evidence="3">Abscisic acid receptor PYR1</fullName>
    </recommendedName>
</protein>
<dbReference type="GO" id="GO:0009738">
    <property type="term" value="P:abscisic acid-activated signaling pathway"/>
    <property type="evidence" value="ECO:0007669"/>
    <property type="project" value="TreeGrafter"/>
</dbReference>
<evidence type="ECO:0000256" key="1">
    <source>
        <dbReference type="SAM" id="MobiDB-lite"/>
    </source>
</evidence>
<dbReference type="PANTHER" id="PTHR31213">
    <property type="entry name" value="OS08G0374000 PROTEIN-RELATED"/>
    <property type="match status" value="1"/>
</dbReference>
<dbReference type="GO" id="GO:0005737">
    <property type="term" value="C:cytoplasm"/>
    <property type="evidence" value="ECO:0007669"/>
    <property type="project" value="TreeGrafter"/>
</dbReference>
<feature type="compositionally biased region" description="Gly residues" evidence="1">
    <location>
        <begin position="1"/>
        <end position="13"/>
    </location>
</feature>
<dbReference type="EMBL" id="CAJEUB010000027">
    <property type="protein sequence ID" value="CAD1846955.1"/>
    <property type="molecule type" value="Genomic_DNA"/>
</dbReference>
<proteinExistence type="predicted"/>
<evidence type="ECO:0000313" key="2">
    <source>
        <dbReference type="EMBL" id="CAD1846955.1"/>
    </source>
</evidence>
<feature type="region of interest" description="Disordered" evidence="1">
    <location>
        <begin position="176"/>
        <end position="253"/>
    </location>
</feature>
<dbReference type="PANTHER" id="PTHR31213:SF6">
    <property type="entry name" value="ABSCISIC ACID RECEPTOR PYR1"/>
    <property type="match status" value="1"/>
</dbReference>
<organism evidence="2">
    <name type="scientific">Ananas comosus var. bracteatus</name>
    <name type="common">red pineapple</name>
    <dbReference type="NCBI Taxonomy" id="296719"/>
    <lineage>
        <taxon>Eukaryota</taxon>
        <taxon>Viridiplantae</taxon>
        <taxon>Streptophyta</taxon>
        <taxon>Embryophyta</taxon>
        <taxon>Tracheophyta</taxon>
        <taxon>Spermatophyta</taxon>
        <taxon>Magnoliopsida</taxon>
        <taxon>Liliopsida</taxon>
        <taxon>Poales</taxon>
        <taxon>Bromeliaceae</taxon>
        <taxon>Bromelioideae</taxon>
        <taxon>Ananas</taxon>
    </lineage>
</organism>
<name>A0A6V7QW45_ANACO</name>
<dbReference type="AlphaFoldDB" id="A0A6V7QW45"/>
<dbReference type="Gene3D" id="3.30.530.20">
    <property type="match status" value="1"/>
</dbReference>
<feature type="compositionally biased region" description="Low complexity" evidence="1">
    <location>
        <begin position="179"/>
        <end position="199"/>
    </location>
</feature>
<dbReference type="GO" id="GO:0004864">
    <property type="term" value="F:protein phosphatase inhibitor activity"/>
    <property type="evidence" value="ECO:0007669"/>
    <property type="project" value="TreeGrafter"/>
</dbReference>